<reference evidence="1 2" key="1">
    <citation type="submission" date="2014-09" db="EMBL/GenBank/DDBJ databases">
        <title>Vibrio maritimus JCM 19235. (C45) whole genome shotgun sequence.</title>
        <authorList>
            <person name="Sawabe T."/>
            <person name="Meirelles P."/>
            <person name="Nakanishi M."/>
            <person name="Sayaka M."/>
            <person name="Hattori M."/>
            <person name="Ohkuma M."/>
        </authorList>
    </citation>
    <scope>NUCLEOTIDE SEQUENCE [LARGE SCALE GENOMIC DNA]</scope>
    <source>
        <strain evidence="2">JCM19235</strain>
    </source>
</reference>
<protein>
    <submittedName>
        <fullName evidence="1">Putative exported protein</fullName>
    </submittedName>
</protein>
<proteinExistence type="predicted"/>
<accession>A0A090S663</accession>
<dbReference type="Pfam" id="PF07433">
    <property type="entry name" value="DUF1513"/>
    <property type="match status" value="1"/>
</dbReference>
<keyword evidence="2" id="KW-1185">Reference proteome</keyword>
<gene>
    <name evidence="1" type="ORF">JCM19235_3008</name>
</gene>
<evidence type="ECO:0000313" key="1">
    <source>
        <dbReference type="EMBL" id="GAL22313.1"/>
    </source>
</evidence>
<evidence type="ECO:0000313" key="2">
    <source>
        <dbReference type="Proteomes" id="UP000029228"/>
    </source>
</evidence>
<dbReference type="EMBL" id="BBMR01000012">
    <property type="protein sequence ID" value="GAL22313.1"/>
    <property type="molecule type" value="Genomic_DNA"/>
</dbReference>
<dbReference type="AlphaFoldDB" id="A0A090S663"/>
<name>A0A090S663_9VIBR</name>
<sequence>MYDVENGYRKVEEFSGFGIGPHEIITMSDGRLVVGVGGVHTQGRSPLNLDTMNQVLAIFQNPVSCLIKCRCKINIKASAT</sequence>
<organism evidence="1 2">
    <name type="scientific">Vibrio maritimus</name>
    <dbReference type="NCBI Taxonomy" id="990268"/>
    <lineage>
        <taxon>Bacteria</taxon>
        <taxon>Pseudomonadati</taxon>
        <taxon>Pseudomonadota</taxon>
        <taxon>Gammaproteobacteria</taxon>
        <taxon>Vibrionales</taxon>
        <taxon>Vibrionaceae</taxon>
        <taxon>Vibrio</taxon>
    </lineage>
</organism>
<dbReference type="InterPro" id="IPR008311">
    <property type="entry name" value="UCP028101"/>
</dbReference>
<dbReference type="STRING" id="990268.JCM19235_3008"/>
<dbReference type="Proteomes" id="UP000029228">
    <property type="component" value="Unassembled WGS sequence"/>
</dbReference>
<reference evidence="1 2" key="2">
    <citation type="submission" date="2014-09" db="EMBL/GenBank/DDBJ databases">
        <authorList>
            <consortium name="NBRP consortium"/>
            <person name="Sawabe T."/>
            <person name="Meirelles P."/>
            <person name="Nakanishi M."/>
            <person name="Sayaka M."/>
            <person name="Hattori M."/>
            <person name="Ohkuma M."/>
        </authorList>
    </citation>
    <scope>NUCLEOTIDE SEQUENCE [LARGE SCALE GENOMIC DNA]</scope>
    <source>
        <strain evidence="2">JCM19235</strain>
    </source>
</reference>
<comment type="caution">
    <text evidence="1">The sequence shown here is derived from an EMBL/GenBank/DDBJ whole genome shotgun (WGS) entry which is preliminary data.</text>
</comment>